<name>A0ABV6UNE4_9ACTN</name>
<evidence type="ECO:0000313" key="4">
    <source>
        <dbReference type="Proteomes" id="UP001592528"/>
    </source>
</evidence>
<organism evidence="3 4">
    <name type="scientific">Streptacidiphilus cavernicola</name>
    <dbReference type="NCBI Taxonomy" id="3342716"/>
    <lineage>
        <taxon>Bacteria</taxon>
        <taxon>Bacillati</taxon>
        <taxon>Actinomycetota</taxon>
        <taxon>Actinomycetes</taxon>
        <taxon>Kitasatosporales</taxon>
        <taxon>Streptomycetaceae</taxon>
        <taxon>Streptacidiphilus</taxon>
    </lineage>
</organism>
<evidence type="ECO:0000256" key="1">
    <source>
        <dbReference type="SAM" id="MobiDB-lite"/>
    </source>
</evidence>
<dbReference type="Gene3D" id="3.40.50.300">
    <property type="entry name" value="P-loop containing nucleotide triphosphate hydrolases"/>
    <property type="match status" value="1"/>
</dbReference>
<proteinExistence type="predicted"/>
<evidence type="ECO:0008006" key="5">
    <source>
        <dbReference type="Google" id="ProtNLM"/>
    </source>
</evidence>
<keyword evidence="2" id="KW-1133">Transmembrane helix</keyword>
<dbReference type="InterPro" id="IPR027417">
    <property type="entry name" value="P-loop_NTPase"/>
</dbReference>
<accession>A0ABV6UNE4</accession>
<feature type="region of interest" description="Disordered" evidence="1">
    <location>
        <begin position="500"/>
        <end position="548"/>
    </location>
</feature>
<dbReference type="SUPFAM" id="SSF52540">
    <property type="entry name" value="P-loop containing nucleoside triphosphate hydrolases"/>
    <property type="match status" value="1"/>
</dbReference>
<keyword evidence="2" id="KW-0472">Membrane</keyword>
<reference evidence="3 4" key="1">
    <citation type="submission" date="2024-09" db="EMBL/GenBank/DDBJ databases">
        <authorList>
            <person name="Lee S.D."/>
        </authorList>
    </citation>
    <scope>NUCLEOTIDE SEQUENCE [LARGE SCALE GENOMIC DNA]</scope>
    <source>
        <strain evidence="3 4">N1-5</strain>
    </source>
</reference>
<feature type="transmembrane region" description="Helical" evidence="2">
    <location>
        <begin position="58"/>
        <end position="88"/>
    </location>
</feature>
<comment type="caution">
    <text evidence="3">The sequence shown here is derived from an EMBL/GenBank/DDBJ whole genome shotgun (WGS) entry which is preliminary data.</text>
</comment>
<evidence type="ECO:0000256" key="2">
    <source>
        <dbReference type="SAM" id="Phobius"/>
    </source>
</evidence>
<dbReference type="RefSeq" id="WP_051724813.1">
    <property type="nucleotide sequence ID" value="NZ_JBHEZZ010000008.1"/>
</dbReference>
<dbReference type="EMBL" id="JBHEZZ010000008">
    <property type="protein sequence ID" value="MFC1402970.1"/>
    <property type="molecule type" value="Genomic_DNA"/>
</dbReference>
<keyword evidence="4" id="KW-1185">Reference proteome</keyword>
<gene>
    <name evidence="3" type="ORF">ACEZDJ_16900</name>
</gene>
<keyword evidence="2" id="KW-0812">Transmembrane</keyword>
<dbReference type="Proteomes" id="UP001592528">
    <property type="component" value="Unassembled WGS sequence"/>
</dbReference>
<sequence length="548" mass="58919">MTLNDHLTRGREFARTAGDHAADMFGPLITIGRGLRAHGRWTRNWWGNLPKDRRGPAVLLAIAVLAAVALLPYGPLLALLTLMGSAAWAGRDRSPAPEPAPDTSQLKLGAIYTALTPYLVHESDPSPMYSHGGDFKAAFNSWEFDGEGRLAALDLRYPAYFTDTEPHARARIEHVVHSKAGRSREYRFTWDEETNHLQVAALAPLPTDITAQPYVTANGEIVLGFTDTTSTNRMIPVRQGSGTAHQPPVLWRTGPRSSEPHLLALGTHGHGTSTLLRSLALQALPHGDIVVIDGAGTGEHACLVGRPGVHTVETSLHGALAALEWAVHETQRRLDAHNLAKRTGEAPPADTVRPLWLLLDHPAELSELAQAENRPDPQDLLEFPLRHGRTAHVTVVVADRLEALDRIKPTVRSATRARVVLGALDPDLAPEALGVPLDITPSSHTPAGRGYARLGTNPPVRIQVPAAPDPLDEETPADQRDAVIALLPHADSRTEAAAAPVLAKTPLDSTPPPIPASLDQDRPAPAAESPEERTGEITQPITTALPLL</sequence>
<protein>
    <recommendedName>
        <fullName evidence="5">FtsK domain-containing protein</fullName>
    </recommendedName>
</protein>
<evidence type="ECO:0000313" key="3">
    <source>
        <dbReference type="EMBL" id="MFC1402970.1"/>
    </source>
</evidence>